<comment type="subcellular location">
    <subcellularLocation>
        <location evidence="12">Cytoplasm</location>
    </subcellularLocation>
</comment>
<dbReference type="GO" id="GO:0008615">
    <property type="term" value="P:pyridoxine biosynthetic process"/>
    <property type="evidence" value="ECO:0007669"/>
    <property type="project" value="UniProtKB-UniRule"/>
</dbReference>
<dbReference type="UniPathway" id="UPA00135">
    <property type="reaction ID" value="UER00197"/>
</dbReference>
<dbReference type="SUPFAM" id="SSF53383">
    <property type="entry name" value="PLP-dependent transferases"/>
    <property type="match status" value="1"/>
</dbReference>
<name>A0A6P1M3V6_9BACT</name>
<feature type="binding site" evidence="12">
    <location>
        <begin position="236"/>
        <end position="237"/>
    </location>
    <ligand>
        <name>pyridoxal 5'-phosphate</name>
        <dbReference type="ChEBI" id="CHEBI:597326"/>
    </ligand>
</feature>
<evidence type="ECO:0000256" key="8">
    <source>
        <dbReference type="ARBA" id="ARBA00023096"/>
    </source>
</evidence>
<evidence type="ECO:0000256" key="3">
    <source>
        <dbReference type="ARBA" id="ARBA00006904"/>
    </source>
</evidence>
<keyword evidence="4 12" id="KW-0032">Aminotransferase</keyword>
<dbReference type="GO" id="GO:0004648">
    <property type="term" value="F:O-phospho-L-serine:2-oxoglutarate aminotransferase activity"/>
    <property type="evidence" value="ECO:0007669"/>
    <property type="project" value="UniProtKB-UniRule"/>
</dbReference>
<feature type="binding site" evidence="12">
    <location>
        <position position="152"/>
    </location>
    <ligand>
        <name>pyridoxal 5'-phosphate</name>
        <dbReference type="ChEBI" id="CHEBI:597326"/>
    </ligand>
</feature>
<dbReference type="KEGG" id="taer:GT409_08690"/>
<evidence type="ECO:0000256" key="11">
    <source>
        <dbReference type="ARBA" id="ARBA00049007"/>
    </source>
</evidence>
<keyword evidence="12" id="KW-0963">Cytoplasm</keyword>
<dbReference type="PANTHER" id="PTHR43247:SF1">
    <property type="entry name" value="PHOSPHOSERINE AMINOTRANSFERASE"/>
    <property type="match status" value="1"/>
</dbReference>
<keyword evidence="9 12" id="KW-0718">Serine biosynthesis</keyword>
<dbReference type="UniPathway" id="UPA00244">
    <property type="reaction ID" value="UER00311"/>
</dbReference>
<dbReference type="PROSITE" id="PS00595">
    <property type="entry name" value="AA_TRANSFER_CLASS_5"/>
    <property type="match status" value="1"/>
</dbReference>
<dbReference type="RefSeq" id="WP_160628711.1">
    <property type="nucleotide sequence ID" value="NZ_CP047593.1"/>
</dbReference>
<feature type="binding site" evidence="12">
    <location>
        <begin position="76"/>
        <end position="77"/>
    </location>
    <ligand>
        <name>pyridoxal 5'-phosphate</name>
        <dbReference type="ChEBI" id="CHEBI:597326"/>
    </ligand>
</feature>
<comment type="cofactor">
    <cofactor evidence="12">
        <name>pyridoxal 5'-phosphate</name>
        <dbReference type="ChEBI" id="CHEBI:597326"/>
    </cofactor>
    <text evidence="12">Binds 1 pyridoxal phosphate per subunit.</text>
</comment>
<dbReference type="Gene3D" id="3.40.640.10">
    <property type="entry name" value="Type I PLP-dependent aspartate aminotransferase-like (Major domain)"/>
    <property type="match status" value="1"/>
</dbReference>
<keyword evidence="16" id="KW-1185">Reference proteome</keyword>
<evidence type="ECO:0000313" key="15">
    <source>
        <dbReference type="EMBL" id="QHI69529.1"/>
    </source>
</evidence>
<keyword evidence="8 12" id="KW-0664">Pyridoxine biosynthesis</keyword>
<dbReference type="Proteomes" id="UP000464954">
    <property type="component" value="Chromosome"/>
</dbReference>
<feature type="binding site" evidence="12">
    <location>
        <position position="102"/>
    </location>
    <ligand>
        <name>pyridoxal 5'-phosphate</name>
        <dbReference type="ChEBI" id="CHEBI:597326"/>
    </ligand>
</feature>
<dbReference type="PIRSF" id="PIRSF000525">
    <property type="entry name" value="SerC"/>
    <property type="match status" value="1"/>
</dbReference>
<comment type="function">
    <text evidence="12">Catalyzes the reversible conversion of 3-phosphohydroxypyruvate to phosphoserine and of 3-hydroxy-2-oxo-4-phosphonooxybutanoate to phosphohydroxythreonine.</text>
</comment>
<protein>
    <recommendedName>
        <fullName evidence="12">Phosphoserine aminotransferase</fullName>
        <ecNumber evidence="12">2.6.1.52</ecNumber>
    </recommendedName>
    <alternativeName>
        <fullName evidence="12">Phosphohydroxythreonine aminotransferase</fullName>
        <shortName evidence="12">PSAT</shortName>
    </alternativeName>
</protein>
<dbReference type="NCBIfam" id="TIGR01364">
    <property type="entry name" value="serC_1"/>
    <property type="match status" value="1"/>
</dbReference>
<dbReference type="NCBIfam" id="NF003764">
    <property type="entry name" value="PRK05355.1"/>
    <property type="match status" value="1"/>
</dbReference>
<comment type="pathway">
    <text evidence="2 12 13">Amino-acid biosynthesis; L-serine biosynthesis; L-serine from 3-phospho-D-glycerate: step 2/3.</text>
</comment>
<feature type="binding site" evidence="12">
    <location>
        <position position="171"/>
    </location>
    <ligand>
        <name>pyridoxal 5'-phosphate</name>
        <dbReference type="ChEBI" id="CHEBI:597326"/>
    </ligand>
</feature>
<dbReference type="GO" id="GO:0030170">
    <property type="term" value="F:pyridoxal phosphate binding"/>
    <property type="evidence" value="ECO:0007669"/>
    <property type="project" value="UniProtKB-UniRule"/>
</dbReference>
<keyword evidence="5 12" id="KW-0028">Amino-acid biosynthesis</keyword>
<evidence type="ECO:0000256" key="1">
    <source>
        <dbReference type="ARBA" id="ARBA00004915"/>
    </source>
</evidence>
<evidence type="ECO:0000256" key="12">
    <source>
        <dbReference type="HAMAP-Rule" id="MF_00160"/>
    </source>
</evidence>
<dbReference type="InterPro" id="IPR020578">
    <property type="entry name" value="Aminotrans_V_PyrdxlP_BS"/>
</dbReference>
<comment type="subunit">
    <text evidence="12">Homodimer.</text>
</comment>
<keyword evidence="6 12" id="KW-0808">Transferase</keyword>
<dbReference type="FunFam" id="3.90.1150.10:FF:000006">
    <property type="entry name" value="Phosphoserine aminotransferase"/>
    <property type="match status" value="1"/>
</dbReference>
<evidence type="ECO:0000256" key="6">
    <source>
        <dbReference type="ARBA" id="ARBA00022679"/>
    </source>
</evidence>
<organism evidence="15 16">
    <name type="scientific">Tichowtungia aerotolerans</name>
    <dbReference type="NCBI Taxonomy" id="2697043"/>
    <lineage>
        <taxon>Bacteria</taxon>
        <taxon>Pseudomonadati</taxon>
        <taxon>Kiritimatiellota</taxon>
        <taxon>Tichowtungiia</taxon>
        <taxon>Tichowtungiales</taxon>
        <taxon>Tichowtungiaceae</taxon>
        <taxon>Tichowtungia</taxon>
    </lineage>
</organism>
<keyword evidence="7 12" id="KW-0663">Pyridoxal phosphate</keyword>
<dbReference type="HAMAP" id="MF_00160">
    <property type="entry name" value="SerC_aminotrans_5"/>
    <property type="match status" value="1"/>
</dbReference>
<evidence type="ECO:0000256" key="7">
    <source>
        <dbReference type="ARBA" id="ARBA00022898"/>
    </source>
</evidence>
<dbReference type="AlphaFoldDB" id="A0A6P1M3V6"/>
<evidence type="ECO:0000256" key="2">
    <source>
        <dbReference type="ARBA" id="ARBA00005099"/>
    </source>
</evidence>
<proteinExistence type="inferred from homology"/>
<evidence type="ECO:0000259" key="14">
    <source>
        <dbReference type="Pfam" id="PF00266"/>
    </source>
</evidence>
<dbReference type="Gene3D" id="3.90.1150.10">
    <property type="entry name" value="Aspartate Aminotransferase, domain 1"/>
    <property type="match status" value="1"/>
</dbReference>
<reference evidence="15 16" key="1">
    <citation type="submission" date="2020-01" db="EMBL/GenBank/DDBJ databases">
        <title>Ponticoccus aerotolerans gen. nov., sp. nov., an anaerobic bacterium and proposal of Ponticoccusceae fam. nov., Ponticoccusles ord. nov. and Ponticoccuse classis nov. in the phylum Kiritimatiellaeota.</title>
        <authorList>
            <person name="Zhou L.Y."/>
            <person name="Du Z.J."/>
        </authorList>
    </citation>
    <scope>NUCLEOTIDE SEQUENCE [LARGE SCALE GENOMIC DNA]</scope>
    <source>
        <strain evidence="15 16">S-5007</strain>
    </source>
</reference>
<dbReference type="InterPro" id="IPR015424">
    <property type="entry name" value="PyrdxlP-dep_Trfase"/>
</dbReference>
<evidence type="ECO:0000256" key="4">
    <source>
        <dbReference type="ARBA" id="ARBA00022576"/>
    </source>
</evidence>
<dbReference type="FunFam" id="3.40.640.10:FF:000010">
    <property type="entry name" value="Phosphoserine aminotransferase"/>
    <property type="match status" value="1"/>
</dbReference>
<evidence type="ECO:0000256" key="13">
    <source>
        <dbReference type="RuleBase" id="RU004505"/>
    </source>
</evidence>
<comment type="similarity">
    <text evidence="3 12">Belongs to the class-V pyridoxal-phosphate-dependent aminotransferase family. SerC subfamily.</text>
</comment>
<comment type="pathway">
    <text evidence="1 12">Cofactor biosynthesis; pyridoxine 5'-phosphate biosynthesis; pyridoxine 5'-phosphate from D-erythrose 4-phosphate: step 3/5.</text>
</comment>
<feature type="binding site" evidence="12">
    <location>
        <position position="194"/>
    </location>
    <ligand>
        <name>pyridoxal 5'-phosphate</name>
        <dbReference type="ChEBI" id="CHEBI:597326"/>
    </ligand>
</feature>
<evidence type="ECO:0000256" key="9">
    <source>
        <dbReference type="ARBA" id="ARBA00023299"/>
    </source>
</evidence>
<sequence length="359" mass="38951">MARAYNFSAGPAILPEEVLKQAQAELLDFNGTGMSIMEMSHRGKDYSAVHQEAKDNLKKLLNIPDNYSVLFMTGGASTQFSLIPMNLLGEGQTADYITAGAWSSKAIKAAKKLGISVNELANTAKDVPTRVPGNDLEFTPGAAYVHICSNETISGAQVKEFPKTDAPLIADMSSDILSRPLDVSQFGMIYAGAQKNLAPAGVTLVIIRNDLAEKSPDTLPELFQYKHFMENDSLSNTIPTFPVYMIMLVTRWLLEKGGLEGVQKMNEEKAAKLYAAIDASDFYNGTAVPEFRSPMNVTFRLPTEDLEAQFVKEAAAKGMTSLKGHRSVGGIRASIYNAFPAAGVDALIEFMKEFEAANA</sequence>
<dbReference type="EMBL" id="CP047593">
    <property type="protein sequence ID" value="QHI69529.1"/>
    <property type="molecule type" value="Genomic_DNA"/>
</dbReference>
<comment type="caution">
    <text evidence="12">Lacks conserved residue(s) required for the propagation of feature annotation.</text>
</comment>
<accession>A0A6P1M3V6</accession>
<dbReference type="PANTHER" id="PTHR43247">
    <property type="entry name" value="PHOSPHOSERINE AMINOTRANSFERASE"/>
    <property type="match status" value="1"/>
</dbReference>
<dbReference type="GO" id="GO:0006564">
    <property type="term" value="P:L-serine biosynthetic process"/>
    <property type="evidence" value="ECO:0007669"/>
    <property type="project" value="UniProtKB-UniRule"/>
</dbReference>
<dbReference type="InterPro" id="IPR015421">
    <property type="entry name" value="PyrdxlP-dep_Trfase_major"/>
</dbReference>
<comment type="catalytic activity">
    <reaction evidence="11 12 13">
        <text>O-phospho-L-serine + 2-oxoglutarate = 3-phosphooxypyruvate + L-glutamate</text>
        <dbReference type="Rhea" id="RHEA:14329"/>
        <dbReference type="ChEBI" id="CHEBI:16810"/>
        <dbReference type="ChEBI" id="CHEBI:18110"/>
        <dbReference type="ChEBI" id="CHEBI:29985"/>
        <dbReference type="ChEBI" id="CHEBI:57524"/>
        <dbReference type="EC" id="2.6.1.52"/>
    </reaction>
</comment>
<dbReference type="InterPro" id="IPR022278">
    <property type="entry name" value="Pser_aminoTfrase"/>
</dbReference>
<gene>
    <name evidence="12 15" type="primary">serC</name>
    <name evidence="15" type="ORF">GT409_08690</name>
</gene>
<dbReference type="InterPro" id="IPR015422">
    <property type="entry name" value="PyrdxlP-dep_Trfase_small"/>
</dbReference>
<feature type="binding site" evidence="12">
    <location>
        <position position="42"/>
    </location>
    <ligand>
        <name>L-glutamate</name>
        <dbReference type="ChEBI" id="CHEBI:29985"/>
    </ligand>
</feature>
<evidence type="ECO:0000256" key="5">
    <source>
        <dbReference type="ARBA" id="ARBA00022605"/>
    </source>
</evidence>
<feature type="domain" description="Aminotransferase class V" evidence="14">
    <location>
        <begin position="5"/>
        <end position="347"/>
    </location>
</feature>
<dbReference type="EC" id="2.6.1.52" evidence="12"/>
<evidence type="ECO:0000256" key="10">
    <source>
        <dbReference type="ARBA" id="ARBA00047630"/>
    </source>
</evidence>
<dbReference type="Pfam" id="PF00266">
    <property type="entry name" value="Aminotran_5"/>
    <property type="match status" value="1"/>
</dbReference>
<comment type="catalytic activity">
    <reaction evidence="10 12">
        <text>4-(phosphooxy)-L-threonine + 2-oxoglutarate = (R)-3-hydroxy-2-oxo-4-phosphooxybutanoate + L-glutamate</text>
        <dbReference type="Rhea" id="RHEA:16573"/>
        <dbReference type="ChEBI" id="CHEBI:16810"/>
        <dbReference type="ChEBI" id="CHEBI:29985"/>
        <dbReference type="ChEBI" id="CHEBI:58452"/>
        <dbReference type="ChEBI" id="CHEBI:58538"/>
        <dbReference type="EC" id="2.6.1.52"/>
    </reaction>
</comment>
<dbReference type="InterPro" id="IPR000192">
    <property type="entry name" value="Aminotrans_V_dom"/>
</dbReference>
<evidence type="ECO:0000313" key="16">
    <source>
        <dbReference type="Proteomes" id="UP000464954"/>
    </source>
</evidence>
<feature type="modified residue" description="N6-(pyridoxal phosphate)lysine" evidence="12">
    <location>
        <position position="195"/>
    </location>
</feature>
<dbReference type="GO" id="GO:0005737">
    <property type="term" value="C:cytoplasm"/>
    <property type="evidence" value="ECO:0007669"/>
    <property type="project" value="UniProtKB-SubCell"/>
</dbReference>